<evidence type="ECO:0000313" key="2">
    <source>
        <dbReference type="EMBL" id="CAG7625985.1"/>
    </source>
</evidence>
<feature type="compositionally biased region" description="Acidic residues" evidence="1">
    <location>
        <begin position="69"/>
        <end position="80"/>
    </location>
</feature>
<reference evidence="2" key="1">
    <citation type="submission" date="2021-06" db="EMBL/GenBank/DDBJ databases">
        <authorList>
            <person name="Arsene-Ploetze F."/>
        </authorList>
    </citation>
    <scope>NUCLEOTIDE SEQUENCE</scope>
    <source>
        <strain evidence="2">SBRY1</strain>
    </source>
</reference>
<sequence>MIKPDPELLRRILAHVRERGNTNRDVVARLFFAGDIRRVYPYMNQLTAERHVFPLANGKTATAWIACSDNEEDSEEEPEESAPATEPEPARPKARDFADGEVYEVALKTIRDVYGYTQVKQFRNMLRSHTRRHPEFRLSFQRTPRGVKFCLGIPPLRWSTGSQPGHGGWRPRSGWNS</sequence>
<feature type="region of interest" description="Disordered" evidence="1">
    <location>
        <begin position="69"/>
        <end position="96"/>
    </location>
</feature>
<keyword evidence="3" id="KW-1185">Reference proteome</keyword>
<proteinExistence type="predicted"/>
<gene>
    <name evidence="2" type="ORF">SBRY_20216</name>
</gene>
<dbReference type="EMBL" id="CAJVAX010000012">
    <property type="protein sequence ID" value="CAG7625985.1"/>
    <property type="molecule type" value="Genomic_DNA"/>
</dbReference>
<name>A0A9W4E975_9ACTN</name>
<comment type="caution">
    <text evidence="2">The sequence shown here is derived from an EMBL/GenBank/DDBJ whole genome shotgun (WGS) entry which is preliminary data.</text>
</comment>
<accession>A0A9W4E975</accession>
<dbReference type="AlphaFoldDB" id="A0A9W4E975"/>
<dbReference type="Proteomes" id="UP001153328">
    <property type="component" value="Unassembled WGS sequence"/>
</dbReference>
<evidence type="ECO:0000256" key="1">
    <source>
        <dbReference type="SAM" id="MobiDB-lite"/>
    </source>
</evidence>
<organism evidence="2 3">
    <name type="scientific">Actinacidiphila bryophytorum</name>
    <dbReference type="NCBI Taxonomy" id="1436133"/>
    <lineage>
        <taxon>Bacteria</taxon>
        <taxon>Bacillati</taxon>
        <taxon>Actinomycetota</taxon>
        <taxon>Actinomycetes</taxon>
        <taxon>Kitasatosporales</taxon>
        <taxon>Streptomycetaceae</taxon>
        <taxon>Actinacidiphila</taxon>
    </lineage>
</organism>
<evidence type="ECO:0000313" key="3">
    <source>
        <dbReference type="Proteomes" id="UP001153328"/>
    </source>
</evidence>
<protein>
    <submittedName>
        <fullName evidence="2">Uncharacterized protein</fullName>
    </submittedName>
</protein>
<dbReference type="RefSeq" id="WP_205042382.1">
    <property type="nucleotide sequence ID" value="NZ_CAJVAX010000012.1"/>
</dbReference>